<dbReference type="OrthoDB" id="1194197at2759"/>
<sequence>SLLFAIEWLAEPIGGAPLSSFVNCVLSQEVLDFFFKENNSLTITLLSADILLNDAEKKQLKEPNVVKWLDERKRSNLRYEADHVMDKINTEALRPKLEKGKSGSKACKCFNFFPMLLYFA</sequence>
<accession>A0A2P5A464</accession>
<dbReference type="EMBL" id="JXTB01001139">
    <property type="protein sequence ID" value="PON31312.1"/>
    <property type="molecule type" value="Genomic_DNA"/>
</dbReference>
<dbReference type="AlphaFoldDB" id="A0A2P5A464"/>
<dbReference type="Proteomes" id="UP000237105">
    <property type="component" value="Unassembled WGS sequence"/>
</dbReference>
<evidence type="ECO:0000259" key="4">
    <source>
        <dbReference type="Pfam" id="PF18052"/>
    </source>
</evidence>
<name>A0A2P5A464_PARAD</name>
<dbReference type="Gene3D" id="1.20.5.4130">
    <property type="match status" value="1"/>
</dbReference>
<evidence type="ECO:0000256" key="2">
    <source>
        <dbReference type="ARBA" id="ARBA00022741"/>
    </source>
</evidence>
<keyword evidence="2" id="KW-0547">Nucleotide-binding</keyword>
<comment type="caution">
    <text evidence="5">The sequence shown here is derived from an EMBL/GenBank/DDBJ whole genome shotgun (WGS) entry which is preliminary data.</text>
</comment>
<proteinExistence type="predicted"/>
<keyword evidence="6" id="KW-1185">Reference proteome</keyword>
<keyword evidence="3" id="KW-0611">Plant defense</keyword>
<evidence type="ECO:0000313" key="5">
    <source>
        <dbReference type="EMBL" id="PON31312.1"/>
    </source>
</evidence>
<feature type="domain" description="Disease resistance N-terminal" evidence="4">
    <location>
        <begin position="36"/>
        <end position="102"/>
    </location>
</feature>
<reference evidence="6" key="1">
    <citation type="submission" date="2016-06" db="EMBL/GenBank/DDBJ databases">
        <title>Parallel loss of symbiosis genes in relatives of nitrogen-fixing non-legume Parasponia.</title>
        <authorList>
            <person name="Van Velzen R."/>
            <person name="Holmer R."/>
            <person name="Bu F."/>
            <person name="Rutten L."/>
            <person name="Van Zeijl A."/>
            <person name="Liu W."/>
            <person name="Santuari L."/>
            <person name="Cao Q."/>
            <person name="Sharma T."/>
            <person name="Shen D."/>
            <person name="Roswanjaya Y."/>
            <person name="Wardhani T."/>
            <person name="Kalhor M.S."/>
            <person name="Jansen J."/>
            <person name="Van den Hoogen J."/>
            <person name="Gungor B."/>
            <person name="Hartog M."/>
            <person name="Hontelez J."/>
            <person name="Verver J."/>
            <person name="Yang W.-C."/>
            <person name="Schijlen E."/>
            <person name="Repin R."/>
            <person name="Schilthuizen M."/>
            <person name="Schranz E."/>
            <person name="Heidstra R."/>
            <person name="Miyata K."/>
            <person name="Fedorova E."/>
            <person name="Kohlen W."/>
            <person name="Bisseling T."/>
            <person name="Smit S."/>
            <person name="Geurts R."/>
        </authorList>
    </citation>
    <scope>NUCLEOTIDE SEQUENCE [LARGE SCALE GENOMIC DNA]</scope>
    <source>
        <strain evidence="6">cv. WU1-14</strain>
    </source>
</reference>
<gene>
    <name evidence="5" type="ORF">PanWU01x14_370880</name>
</gene>
<evidence type="ECO:0000256" key="3">
    <source>
        <dbReference type="ARBA" id="ARBA00022821"/>
    </source>
</evidence>
<dbReference type="InterPro" id="IPR041118">
    <property type="entry name" value="Rx_N"/>
</dbReference>
<evidence type="ECO:0000256" key="1">
    <source>
        <dbReference type="ARBA" id="ARBA00022737"/>
    </source>
</evidence>
<dbReference type="Pfam" id="PF18052">
    <property type="entry name" value="Rx_N"/>
    <property type="match status" value="1"/>
</dbReference>
<evidence type="ECO:0000313" key="6">
    <source>
        <dbReference type="Proteomes" id="UP000237105"/>
    </source>
</evidence>
<protein>
    <recommendedName>
        <fullName evidence="4">Disease resistance N-terminal domain-containing protein</fullName>
    </recommendedName>
</protein>
<dbReference type="GO" id="GO:0000166">
    <property type="term" value="F:nucleotide binding"/>
    <property type="evidence" value="ECO:0007669"/>
    <property type="project" value="UniProtKB-KW"/>
</dbReference>
<dbReference type="GO" id="GO:0006952">
    <property type="term" value="P:defense response"/>
    <property type="evidence" value="ECO:0007669"/>
    <property type="project" value="UniProtKB-KW"/>
</dbReference>
<feature type="non-terminal residue" evidence="5">
    <location>
        <position position="1"/>
    </location>
</feature>
<organism evidence="5 6">
    <name type="scientific">Parasponia andersonii</name>
    <name type="common">Sponia andersonii</name>
    <dbReference type="NCBI Taxonomy" id="3476"/>
    <lineage>
        <taxon>Eukaryota</taxon>
        <taxon>Viridiplantae</taxon>
        <taxon>Streptophyta</taxon>
        <taxon>Embryophyta</taxon>
        <taxon>Tracheophyta</taxon>
        <taxon>Spermatophyta</taxon>
        <taxon>Magnoliopsida</taxon>
        <taxon>eudicotyledons</taxon>
        <taxon>Gunneridae</taxon>
        <taxon>Pentapetalae</taxon>
        <taxon>rosids</taxon>
        <taxon>fabids</taxon>
        <taxon>Rosales</taxon>
        <taxon>Cannabaceae</taxon>
        <taxon>Parasponia</taxon>
    </lineage>
</organism>
<keyword evidence="1" id="KW-0677">Repeat</keyword>